<sequence length="45" mass="5014">MPRPPTMRARPRCVVGVDSDVEARVAQRMARRAARRAALGVGLRR</sequence>
<dbReference type="Proteomes" id="UP000323506">
    <property type="component" value="Chromosome A09"/>
</dbReference>
<organism evidence="1 2">
    <name type="scientific">Gossypium darwinii</name>
    <name type="common">Darwin's cotton</name>
    <name type="synonym">Gossypium barbadense var. darwinii</name>
    <dbReference type="NCBI Taxonomy" id="34276"/>
    <lineage>
        <taxon>Eukaryota</taxon>
        <taxon>Viridiplantae</taxon>
        <taxon>Streptophyta</taxon>
        <taxon>Embryophyta</taxon>
        <taxon>Tracheophyta</taxon>
        <taxon>Spermatophyta</taxon>
        <taxon>Magnoliopsida</taxon>
        <taxon>eudicotyledons</taxon>
        <taxon>Gunneridae</taxon>
        <taxon>Pentapetalae</taxon>
        <taxon>rosids</taxon>
        <taxon>malvids</taxon>
        <taxon>Malvales</taxon>
        <taxon>Malvaceae</taxon>
        <taxon>Malvoideae</taxon>
        <taxon>Gossypium</taxon>
    </lineage>
</organism>
<reference evidence="1 2" key="1">
    <citation type="submission" date="2019-06" db="EMBL/GenBank/DDBJ databases">
        <title>WGS assembly of Gossypium darwinii.</title>
        <authorList>
            <person name="Chen Z.J."/>
            <person name="Sreedasyam A."/>
            <person name="Ando A."/>
            <person name="Song Q."/>
            <person name="De L."/>
            <person name="Hulse-Kemp A."/>
            <person name="Ding M."/>
            <person name="Ye W."/>
            <person name="Kirkbride R."/>
            <person name="Jenkins J."/>
            <person name="Plott C."/>
            <person name="Lovell J."/>
            <person name="Lin Y.-M."/>
            <person name="Vaughn R."/>
            <person name="Liu B."/>
            <person name="Li W."/>
            <person name="Simpson S."/>
            <person name="Scheffler B."/>
            <person name="Saski C."/>
            <person name="Grover C."/>
            <person name="Hu G."/>
            <person name="Conover J."/>
            <person name="Carlson J."/>
            <person name="Shu S."/>
            <person name="Boston L."/>
            <person name="Williams M."/>
            <person name="Peterson D."/>
            <person name="Mcgee K."/>
            <person name="Jones D."/>
            <person name="Wendel J."/>
            <person name="Stelly D."/>
            <person name="Grimwood J."/>
            <person name="Schmutz J."/>
        </authorList>
    </citation>
    <scope>NUCLEOTIDE SEQUENCE [LARGE SCALE GENOMIC DNA]</scope>
    <source>
        <strain evidence="1">1808015.09</strain>
    </source>
</reference>
<evidence type="ECO:0000313" key="2">
    <source>
        <dbReference type="Proteomes" id="UP000323506"/>
    </source>
</evidence>
<gene>
    <name evidence="1" type="ORF">ES288_A09G148500v1</name>
</gene>
<name>A0A5D2F8U7_GOSDA</name>
<protein>
    <submittedName>
        <fullName evidence="1">Uncharacterized protein</fullName>
    </submittedName>
</protein>
<proteinExistence type="predicted"/>
<keyword evidence="2" id="KW-1185">Reference proteome</keyword>
<evidence type="ECO:0000313" key="1">
    <source>
        <dbReference type="EMBL" id="TYH02537.1"/>
    </source>
</evidence>
<dbReference type="AlphaFoldDB" id="A0A5D2F8U7"/>
<accession>A0A5D2F8U7</accession>
<dbReference type="EMBL" id="CM017696">
    <property type="protein sequence ID" value="TYH02537.1"/>
    <property type="molecule type" value="Genomic_DNA"/>
</dbReference>